<comment type="caution">
    <text evidence="1">The sequence shown here is derived from an EMBL/GenBank/DDBJ whole genome shotgun (WGS) entry which is preliminary data.</text>
</comment>
<dbReference type="AlphaFoldDB" id="A0A5C5ZWE1"/>
<proteinExistence type="predicted"/>
<dbReference type="Proteomes" id="UP000316213">
    <property type="component" value="Unassembled WGS sequence"/>
</dbReference>
<sequence>MQFPVILHWNRFSFLGSIALSSSDPQNADASKAGPSRRQALERRLRDVHTDRDAYLELAAIYRSENRPLQAAKILQKGHEVFPDDATILWEWEEARLARSLQQLSEVSTMVAKTKSSLADKELERSRTDWAVCRIQICRSRIARDESRQYLRLVLGEALYDLARYDEAIEELAPLADHEQHGSAASLWMGRCHLVSGRDVDAMKWLRNACLRRAVASPPKVRSAALKLLIDLADRHGLAATLEHYQSVLASIQESDNKTKAAS</sequence>
<evidence type="ECO:0008006" key="3">
    <source>
        <dbReference type="Google" id="ProtNLM"/>
    </source>
</evidence>
<name>A0A5C5ZWE1_9BACT</name>
<reference evidence="1 2" key="1">
    <citation type="submission" date="2019-02" db="EMBL/GenBank/DDBJ databases">
        <title>Deep-cultivation of Planctomycetes and their phenomic and genomic characterization uncovers novel biology.</title>
        <authorList>
            <person name="Wiegand S."/>
            <person name="Jogler M."/>
            <person name="Boedeker C."/>
            <person name="Pinto D."/>
            <person name="Vollmers J."/>
            <person name="Rivas-Marin E."/>
            <person name="Kohn T."/>
            <person name="Peeters S.H."/>
            <person name="Heuer A."/>
            <person name="Rast P."/>
            <person name="Oberbeckmann S."/>
            <person name="Bunk B."/>
            <person name="Jeske O."/>
            <person name="Meyerdierks A."/>
            <person name="Storesund J.E."/>
            <person name="Kallscheuer N."/>
            <person name="Luecker S."/>
            <person name="Lage O.M."/>
            <person name="Pohl T."/>
            <person name="Merkel B.J."/>
            <person name="Hornburger P."/>
            <person name="Mueller R.-W."/>
            <person name="Bruemmer F."/>
            <person name="Labrenz M."/>
            <person name="Spormann A.M."/>
            <person name="Op Den Camp H."/>
            <person name="Overmann J."/>
            <person name="Amann R."/>
            <person name="Jetten M.S.M."/>
            <person name="Mascher T."/>
            <person name="Medema M.H."/>
            <person name="Devos D.P."/>
            <person name="Kaster A.-K."/>
            <person name="Ovreas L."/>
            <person name="Rohde M."/>
            <person name="Galperin M.Y."/>
            <person name="Jogler C."/>
        </authorList>
    </citation>
    <scope>NUCLEOTIDE SEQUENCE [LARGE SCALE GENOMIC DNA]</scope>
    <source>
        <strain evidence="1 2">Pla100</strain>
    </source>
</reference>
<organism evidence="1 2">
    <name type="scientific">Neorhodopirellula pilleata</name>
    <dbReference type="NCBI Taxonomy" id="2714738"/>
    <lineage>
        <taxon>Bacteria</taxon>
        <taxon>Pseudomonadati</taxon>
        <taxon>Planctomycetota</taxon>
        <taxon>Planctomycetia</taxon>
        <taxon>Pirellulales</taxon>
        <taxon>Pirellulaceae</taxon>
        <taxon>Neorhodopirellula</taxon>
    </lineage>
</organism>
<dbReference type="SUPFAM" id="SSF48452">
    <property type="entry name" value="TPR-like"/>
    <property type="match status" value="1"/>
</dbReference>
<evidence type="ECO:0000313" key="1">
    <source>
        <dbReference type="EMBL" id="TWT91932.1"/>
    </source>
</evidence>
<keyword evidence="2" id="KW-1185">Reference proteome</keyword>
<gene>
    <name evidence="1" type="ORF">Pla100_49720</name>
</gene>
<dbReference type="EMBL" id="SJPM01000013">
    <property type="protein sequence ID" value="TWT91932.1"/>
    <property type="molecule type" value="Genomic_DNA"/>
</dbReference>
<dbReference type="Gene3D" id="1.25.40.10">
    <property type="entry name" value="Tetratricopeptide repeat domain"/>
    <property type="match status" value="2"/>
</dbReference>
<accession>A0A5C5ZWE1</accession>
<dbReference type="InterPro" id="IPR011990">
    <property type="entry name" value="TPR-like_helical_dom_sf"/>
</dbReference>
<protein>
    <recommendedName>
        <fullName evidence="3">Tetratricopeptide repeat protein</fullName>
    </recommendedName>
</protein>
<evidence type="ECO:0000313" key="2">
    <source>
        <dbReference type="Proteomes" id="UP000316213"/>
    </source>
</evidence>